<feature type="transmembrane region" description="Helical" evidence="1">
    <location>
        <begin position="404"/>
        <end position="427"/>
    </location>
</feature>
<gene>
    <name evidence="2" type="ORF">EDB92DRAFT_1792789</name>
</gene>
<feature type="transmembrane region" description="Helical" evidence="1">
    <location>
        <begin position="155"/>
        <end position="177"/>
    </location>
</feature>
<dbReference type="Proteomes" id="UP001201163">
    <property type="component" value="Unassembled WGS sequence"/>
</dbReference>
<sequence>MFRPLDRLEATGRSIESLETNFKAIPVWRNCNSILRAIVNLVLGLTGSSALASFYSLQGLFNTVQIFALILTTIVPHKGYGVVWNDWRQVILGTIPNILALNFATTLVQSLIFLVIFMGLAGLLLYAFHTSTAPCKRYSSLEGFQQPDRSSGRSIVITSFLLTVVYLPLSTLAVHVITWSDDLWAVPNPYLNSTTNPPVVAPLGPSDQFRDPLDFCYTTTMKKNEINFAPLVVISAIMILCALTISYPFSLRMLIKQSVPTVDKFTELGKPRSTNDMNREYQRLLERDQNPLVFLYSGFRRDWGTYESLYLAMKFTALLIIAVIDPNNCLFRSFSKTRIAVARQVLLLVVTVVFFVLQWIFSPFLDPVNNASEWVSRLNYVLTSLVALLVALDVPGKNFIGGPILYAIYALTYSFSIYFAIINLAIIQRLVKRLARRIDFSIDVFSPRLDVSPSSPHTRRRIWQEAITALFLTSPECKIPDKQPMYYIQAKCSEFPPYLLNFQGSPGERHVENIKILREVGIVRYNETVTTSHGPDSTRLSNLVEQIQQHFVGPDSYWKSPSEHLPPGSTRFFGNAWWIPFPPTLVIRYDDGPLVALKDLPDLELYVKQNSDSEVQRRREIRIALRALDGQKVYWPYRHVDTEDPTISLCLRGMRYKAQTSTYFEYGTLNISRKGYLIWDGLQLGSGFDVKITYDKRIDVDGGVIGINDDYDLTPTLARFLALNHSLIHSRVGGIEHLLAGYRRFCQRECKTKAGVLTYGFLARVYDRPTDPERLAESYIKHERDLRVRQLLVSGETVFRTTYERLTAVSATELGTWWYIFWDDFWRRNSDTISKLRLYAPDFNPHYPSSIAYTPLPRAALESFLVQRGLLNKKPKWGDFIDNGFLNKVYTRMYDIVFHRSSQANIFHLGYNTHELNMEDIDIETQVPVSTLGTGGGTDHDDSAIRPRPIFRWEGILSDPLVKKAPGRKLLSKLGVWMGLTPFWRSGSGSLGVALDVHLEGDRYVLLENTHEGSES</sequence>
<keyword evidence="1" id="KW-0472">Membrane</keyword>
<feature type="transmembrane region" description="Helical" evidence="1">
    <location>
        <begin position="37"/>
        <end position="57"/>
    </location>
</feature>
<dbReference type="EMBL" id="JAKELL010000007">
    <property type="protein sequence ID" value="KAH8997500.1"/>
    <property type="molecule type" value="Genomic_DNA"/>
</dbReference>
<proteinExistence type="predicted"/>
<keyword evidence="1" id="KW-1133">Transmembrane helix</keyword>
<comment type="caution">
    <text evidence="2">The sequence shown here is derived from an EMBL/GenBank/DDBJ whole genome shotgun (WGS) entry which is preliminary data.</text>
</comment>
<evidence type="ECO:0000313" key="3">
    <source>
        <dbReference type="Proteomes" id="UP001201163"/>
    </source>
</evidence>
<feature type="transmembrane region" description="Helical" evidence="1">
    <location>
        <begin position="107"/>
        <end position="128"/>
    </location>
</feature>
<name>A0AAD4QGG1_9AGAM</name>
<keyword evidence="3" id="KW-1185">Reference proteome</keyword>
<evidence type="ECO:0000256" key="1">
    <source>
        <dbReference type="SAM" id="Phobius"/>
    </source>
</evidence>
<evidence type="ECO:0000313" key="2">
    <source>
        <dbReference type="EMBL" id="KAH8997500.1"/>
    </source>
</evidence>
<keyword evidence="1" id="KW-0812">Transmembrane</keyword>
<dbReference type="AlphaFoldDB" id="A0AAD4QGG1"/>
<protein>
    <submittedName>
        <fullName evidence="2">Uncharacterized protein</fullName>
    </submittedName>
</protein>
<feature type="transmembrane region" description="Helical" evidence="1">
    <location>
        <begin position="228"/>
        <end position="249"/>
    </location>
</feature>
<feature type="transmembrane region" description="Helical" evidence="1">
    <location>
        <begin position="344"/>
        <end position="362"/>
    </location>
</feature>
<reference evidence="2" key="1">
    <citation type="submission" date="2022-01" db="EMBL/GenBank/DDBJ databases">
        <title>Comparative genomics reveals a dynamic genome evolution in the ectomycorrhizal milk-cap (Lactarius) mushrooms.</title>
        <authorList>
            <consortium name="DOE Joint Genome Institute"/>
            <person name="Lebreton A."/>
            <person name="Tang N."/>
            <person name="Kuo A."/>
            <person name="LaButti K."/>
            <person name="Drula E."/>
            <person name="Barry K."/>
            <person name="Clum A."/>
            <person name="Lipzen A."/>
            <person name="Mousain D."/>
            <person name="Ng V."/>
            <person name="Wang R."/>
            <person name="Wang X."/>
            <person name="Dai Y."/>
            <person name="Henrissat B."/>
            <person name="Grigoriev I.V."/>
            <person name="Guerin-Laguette A."/>
            <person name="Yu F."/>
            <person name="Martin F.M."/>
        </authorList>
    </citation>
    <scope>NUCLEOTIDE SEQUENCE</scope>
    <source>
        <strain evidence="2">QP</strain>
    </source>
</reference>
<organism evidence="2 3">
    <name type="scientific">Lactarius akahatsu</name>
    <dbReference type="NCBI Taxonomy" id="416441"/>
    <lineage>
        <taxon>Eukaryota</taxon>
        <taxon>Fungi</taxon>
        <taxon>Dikarya</taxon>
        <taxon>Basidiomycota</taxon>
        <taxon>Agaricomycotina</taxon>
        <taxon>Agaricomycetes</taxon>
        <taxon>Russulales</taxon>
        <taxon>Russulaceae</taxon>
        <taxon>Lactarius</taxon>
    </lineage>
</organism>
<accession>A0AAD4QGG1</accession>
<feature type="transmembrane region" description="Helical" evidence="1">
    <location>
        <begin position="374"/>
        <end position="392"/>
    </location>
</feature>